<dbReference type="EMBL" id="JAEHTE010000002">
    <property type="protein sequence ID" value="MBI6883023.1"/>
    <property type="molecule type" value="Genomic_DNA"/>
</dbReference>
<dbReference type="Proteomes" id="UP000637061">
    <property type="component" value="Unassembled WGS sequence"/>
</dbReference>
<name>A0A8I1ED16_PSEPU</name>
<dbReference type="AlphaFoldDB" id="A0A8I1ED16"/>
<reference evidence="1" key="1">
    <citation type="submission" date="2020-12" db="EMBL/GenBank/DDBJ databases">
        <title>Enhanced detection system for hospital associated transmission using whole genome sequencing surveillance.</title>
        <authorList>
            <person name="Harrison L.H."/>
            <person name="Van Tyne D."/>
            <person name="Marsh J.W."/>
            <person name="Griffith M.P."/>
            <person name="Snyder D.J."/>
            <person name="Cooper V.S."/>
            <person name="Mustapha M."/>
        </authorList>
    </citation>
    <scope>NUCLEOTIDE SEQUENCE</scope>
    <source>
        <strain evidence="1">PSB00042</strain>
    </source>
</reference>
<comment type="caution">
    <text evidence="1">The sequence shown here is derived from an EMBL/GenBank/DDBJ whole genome shotgun (WGS) entry which is preliminary data.</text>
</comment>
<organism evidence="1 2">
    <name type="scientific">Pseudomonas putida</name>
    <name type="common">Arthrobacter siderocapsulatus</name>
    <dbReference type="NCBI Taxonomy" id="303"/>
    <lineage>
        <taxon>Bacteria</taxon>
        <taxon>Pseudomonadati</taxon>
        <taxon>Pseudomonadota</taxon>
        <taxon>Gammaproteobacteria</taxon>
        <taxon>Pseudomonadales</taxon>
        <taxon>Pseudomonadaceae</taxon>
        <taxon>Pseudomonas</taxon>
    </lineage>
</organism>
<accession>A0A8I1ED16</accession>
<sequence>MSNLVTDLAERIASISNAMGLDDKDEALLWRYLHELPPGVKPSANVLHVLSNLAETQPVIATAYKWRAEMPSRFYTDKQKMLSRFGFDLRANGEHKILGGVLVEDIDRFIAGLVDLHQAQCFKSWFNRVTACLREDGVNWEPPLSTDIIVEITVVSTSIEKKLRQFM</sequence>
<dbReference type="RefSeq" id="WP_198746639.1">
    <property type="nucleotide sequence ID" value="NZ_JAEHTE010000002.1"/>
</dbReference>
<evidence type="ECO:0000313" key="1">
    <source>
        <dbReference type="EMBL" id="MBI6883023.1"/>
    </source>
</evidence>
<protein>
    <submittedName>
        <fullName evidence="1">Uncharacterized protein</fullName>
    </submittedName>
</protein>
<gene>
    <name evidence="1" type="ORF">JEU22_03775</name>
</gene>
<proteinExistence type="predicted"/>
<evidence type="ECO:0000313" key="2">
    <source>
        <dbReference type="Proteomes" id="UP000637061"/>
    </source>
</evidence>